<feature type="compositionally biased region" description="Polar residues" evidence="1">
    <location>
        <begin position="66"/>
        <end position="79"/>
    </location>
</feature>
<gene>
    <name evidence="2" type="ORF">Lste_2918</name>
</gene>
<evidence type="ECO:0000256" key="1">
    <source>
        <dbReference type="SAM" id="MobiDB-lite"/>
    </source>
</evidence>
<dbReference type="Proteomes" id="UP000054926">
    <property type="component" value="Unassembled WGS sequence"/>
</dbReference>
<proteinExistence type="predicted"/>
<accession>A0A0W0ZCD1</accession>
<dbReference type="STRING" id="947033.Lste_2918"/>
<organism evidence="2 3">
    <name type="scientific">Legionella steelei</name>
    <dbReference type="NCBI Taxonomy" id="947033"/>
    <lineage>
        <taxon>Bacteria</taxon>
        <taxon>Pseudomonadati</taxon>
        <taxon>Pseudomonadota</taxon>
        <taxon>Gammaproteobacteria</taxon>
        <taxon>Legionellales</taxon>
        <taxon>Legionellaceae</taxon>
        <taxon>Legionella</taxon>
    </lineage>
</organism>
<name>A0A0W0ZCD1_9GAMM</name>
<dbReference type="EMBL" id="LNYY01000021">
    <property type="protein sequence ID" value="KTD66712.1"/>
    <property type="molecule type" value="Genomic_DNA"/>
</dbReference>
<dbReference type="AlphaFoldDB" id="A0A0W0ZCD1"/>
<feature type="region of interest" description="Disordered" evidence="1">
    <location>
        <begin position="60"/>
        <end position="79"/>
    </location>
</feature>
<evidence type="ECO:0000313" key="3">
    <source>
        <dbReference type="Proteomes" id="UP000054926"/>
    </source>
</evidence>
<evidence type="ECO:0000313" key="2">
    <source>
        <dbReference type="EMBL" id="KTD66712.1"/>
    </source>
</evidence>
<comment type="caution">
    <text evidence="2">The sequence shown here is derived from an EMBL/GenBank/DDBJ whole genome shotgun (WGS) entry which is preliminary data.</text>
</comment>
<keyword evidence="3" id="KW-1185">Reference proteome</keyword>
<dbReference type="RefSeq" id="WP_162264155.1">
    <property type="nucleotide sequence ID" value="NZ_LNYY01000021.1"/>
</dbReference>
<dbReference type="PATRIC" id="fig|947033.5.peg.3093"/>
<protein>
    <submittedName>
        <fullName evidence="2">Uncharacterized protein</fullName>
    </submittedName>
</protein>
<reference evidence="2 3" key="1">
    <citation type="submission" date="2015-11" db="EMBL/GenBank/DDBJ databases">
        <title>Genomic analysis of 38 Legionella species identifies large and diverse effector repertoires.</title>
        <authorList>
            <person name="Burstein D."/>
            <person name="Amaro F."/>
            <person name="Zusman T."/>
            <person name="Lifshitz Z."/>
            <person name="Cohen O."/>
            <person name="Gilbert J.A."/>
            <person name="Pupko T."/>
            <person name="Shuman H.A."/>
            <person name="Segal G."/>
        </authorList>
    </citation>
    <scope>NUCLEOTIDE SEQUENCE [LARGE SCALE GENOMIC DNA]</scope>
    <source>
        <strain evidence="2 3">IMVS3376</strain>
    </source>
</reference>
<sequence length="158" mass="18496">MPVDFLRSKRAKRELHVSLAYSPPVRTTRLVYQATKINFRLVKGESLEKVAQHFDREMQKDKDTLNDASISNRTISAQQRDKGTVQSSYWEFKQLNPSEKWFVVVTRQDREWGKTLCSEAESYALVVTVTDKDNLEAQLYTEIQVQIREKERIQARIS</sequence>